<dbReference type="PANTHER" id="PTHR34502">
    <property type="entry name" value="DUF6594 DOMAIN-CONTAINING PROTEIN-RELATED"/>
    <property type="match status" value="1"/>
</dbReference>
<dbReference type="AlphaFoldDB" id="A0A8H4CNX1"/>
<dbReference type="GeneID" id="69016062"/>
<feature type="region of interest" description="Disordered" evidence="1">
    <location>
        <begin position="71"/>
        <end position="90"/>
    </location>
</feature>
<proteinExistence type="predicted"/>
<protein>
    <recommendedName>
        <fullName evidence="3">DUF6594 domain-containing protein</fullName>
    </recommendedName>
</protein>
<feature type="transmembrane region" description="Helical" evidence="2">
    <location>
        <begin position="210"/>
        <end position="230"/>
    </location>
</feature>
<dbReference type="InterPro" id="IPR046529">
    <property type="entry name" value="DUF6594"/>
</dbReference>
<gene>
    <name evidence="4" type="ORF">GCG54_00008924</name>
</gene>
<keyword evidence="2" id="KW-0472">Membrane</keyword>
<reference evidence="4" key="1">
    <citation type="journal article" date="2020" name="Phytopathology">
        <title>Genome sequence and comparative analysis of Colletotrichum gloeosporioides isolated from Liriodendron leaves.</title>
        <authorList>
            <person name="Fu F.F."/>
            <person name="Hao Z."/>
            <person name="Wang P."/>
            <person name="Lu Y."/>
            <person name="Xue L.J."/>
            <person name="Wei G."/>
            <person name="Tian Y."/>
            <person name="Baishi H."/>
            <person name="Xu H."/>
            <person name="Shi J."/>
            <person name="Cheng T."/>
            <person name="Wang G."/>
            <person name="Yi Y."/>
            <person name="Chen J."/>
        </authorList>
    </citation>
    <scope>NUCLEOTIDE SEQUENCE</scope>
    <source>
        <strain evidence="4">Lc1</strain>
    </source>
</reference>
<evidence type="ECO:0000256" key="1">
    <source>
        <dbReference type="SAM" id="MobiDB-lite"/>
    </source>
</evidence>
<dbReference type="EMBL" id="WVTB01000030">
    <property type="protein sequence ID" value="KAF3807463.1"/>
    <property type="molecule type" value="Genomic_DNA"/>
</dbReference>
<comment type="caution">
    <text evidence="4">The sequence shown here is derived from an EMBL/GenBank/DDBJ whole genome shotgun (WGS) entry which is preliminary data.</text>
</comment>
<feature type="transmembrane region" description="Helical" evidence="2">
    <location>
        <begin position="237"/>
        <end position="256"/>
    </location>
</feature>
<dbReference type="RefSeq" id="XP_045266622.1">
    <property type="nucleotide sequence ID" value="XM_045408879.1"/>
</dbReference>
<evidence type="ECO:0000313" key="5">
    <source>
        <dbReference type="Proteomes" id="UP000613401"/>
    </source>
</evidence>
<evidence type="ECO:0000256" key="2">
    <source>
        <dbReference type="SAM" id="Phobius"/>
    </source>
</evidence>
<accession>A0A8H4CNX1</accession>
<evidence type="ECO:0000313" key="4">
    <source>
        <dbReference type="EMBL" id="KAF3807463.1"/>
    </source>
</evidence>
<organism evidence="4 5">
    <name type="scientific">Colletotrichum gloeosporioides</name>
    <name type="common">Anthracnose fungus</name>
    <name type="synonym">Glomerella cingulata</name>
    <dbReference type="NCBI Taxonomy" id="474922"/>
    <lineage>
        <taxon>Eukaryota</taxon>
        <taxon>Fungi</taxon>
        <taxon>Dikarya</taxon>
        <taxon>Ascomycota</taxon>
        <taxon>Pezizomycotina</taxon>
        <taxon>Sordariomycetes</taxon>
        <taxon>Hypocreomycetidae</taxon>
        <taxon>Glomerellales</taxon>
        <taxon>Glomerellaceae</taxon>
        <taxon>Colletotrichum</taxon>
        <taxon>Colletotrichum gloeosporioides species complex</taxon>
    </lineage>
</organism>
<reference evidence="4" key="2">
    <citation type="submission" date="2020-03" db="EMBL/GenBank/DDBJ databases">
        <authorList>
            <person name="Fu F.-F."/>
            <person name="Chen J."/>
        </authorList>
    </citation>
    <scope>NUCLEOTIDE SEQUENCE</scope>
    <source>
        <strain evidence="4">Lc1</strain>
    </source>
</reference>
<name>A0A8H4CNX1_COLGL</name>
<evidence type="ECO:0000259" key="3">
    <source>
        <dbReference type="Pfam" id="PF20237"/>
    </source>
</evidence>
<dbReference type="Proteomes" id="UP000613401">
    <property type="component" value="Unassembled WGS sequence"/>
</dbReference>
<feature type="non-terminal residue" evidence="4">
    <location>
        <position position="1"/>
    </location>
</feature>
<feature type="domain" description="DUF6594" evidence="3">
    <location>
        <begin position="26"/>
        <end position="268"/>
    </location>
</feature>
<keyword evidence="2" id="KW-1133">Transmembrane helix</keyword>
<dbReference type="Pfam" id="PF20237">
    <property type="entry name" value="DUF6594"/>
    <property type="match status" value="1"/>
</dbReference>
<sequence>MASNGVEEQILSQDDLDEKPWKYVGYKDFAKFSALSDDYFALRRFDELHNRTLLALQDRLTDLEEKLNSLDGRLSQRQNPDVDNGSFRKDQPERRELLDQIHDALIRYVCQYLQLRGAQEAPPVVVRNMRRWLDNMNKPIEQDEVEFLNRKDLISMVGQKKSTAQRFLETNIELPFIGWLGRQTHPSKERTAHDLAIHYDAGKLRVMHRVGIYVVALVMLVGPLWLLAALDKEWHKLISISLLLLVFLTVMNWGIVARPFEVLAATAGSVLLVDY</sequence>
<keyword evidence="2" id="KW-0812">Transmembrane</keyword>
<keyword evidence="5" id="KW-1185">Reference proteome</keyword>
<dbReference type="PANTHER" id="PTHR34502:SF4">
    <property type="entry name" value="DUF6594 DOMAIN-CONTAINING PROTEIN"/>
    <property type="match status" value="1"/>
</dbReference>